<proteinExistence type="predicted"/>
<reference evidence="3 4" key="1">
    <citation type="submission" date="2017-04" db="EMBL/GenBank/DDBJ databases">
        <authorList>
            <person name="Afonso C.L."/>
            <person name="Miller P.J."/>
            <person name="Scott M.A."/>
            <person name="Spackman E."/>
            <person name="Goraichik I."/>
            <person name="Dimitrov K.M."/>
            <person name="Suarez D.L."/>
            <person name="Swayne D.E."/>
        </authorList>
    </citation>
    <scope>NUCLEOTIDE SEQUENCE [LARGE SCALE GENOMIC DNA]</scope>
    <source>
        <strain evidence="3 4">A2P</strain>
    </source>
</reference>
<feature type="region of interest" description="Disordered" evidence="1">
    <location>
        <begin position="518"/>
        <end position="545"/>
    </location>
</feature>
<accession>A0A1X7GJW4</accession>
<protein>
    <recommendedName>
        <fullName evidence="2">Prokaryotic YEATS domain-containing protein</fullName>
    </recommendedName>
</protein>
<dbReference type="OrthoDB" id="1257168at2"/>
<dbReference type="AlphaFoldDB" id="A0A1X7GJW4"/>
<dbReference type="Pfam" id="PF20305">
    <property type="entry name" value="pYEATS"/>
    <property type="match status" value="1"/>
</dbReference>
<dbReference type="Proteomes" id="UP000192936">
    <property type="component" value="Unassembled WGS sequence"/>
</dbReference>
<evidence type="ECO:0000313" key="3">
    <source>
        <dbReference type="EMBL" id="SMF70893.1"/>
    </source>
</evidence>
<dbReference type="InterPro" id="IPR046888">
    <property type="entry name" value="pYEATS"/>
</dbReference>
<name>A0A1X7GJW4_9PROT</name>
<feature type="compositionally biased region" description="Basic and acidic residues" evidence="1">
    <location>
        <begin position="525"/>
        <end position="539"/>
    </location>
</feature>
<sequence>MSAETAPARPLIGLSLVARPGIAIRLLDGGLHEIARGSGRLDTEQPQGLYLVEWSSAGRQSQTMVRLDGSQEREEIHFDPSDKDSSDALDHDTNERIALVDAVNGTLRPSERNSESSIILVVSGESDTLRKAADLNLRLYDREEVAMRADRAAAPDLVLGAGERAHCYRVRPGRYHIGFQSILGERLGQSVPALAGRQTLVFLTVSHTKLIVADGEEFDEEDSVGVDPARTTIITVRGDEEDYRVRERVRLARLMLFDLTNATNSLSDDVVAVLDDPKTDPLLKLYGALVALSVHERSGSITPSEARQDGILSFFDQSWTARLRDWIAKPAQPGLPTDALAACWRLQRSNPHAFDMAEWNTLPSRIEAPPMLECAWRWAIEESIARPSAVRGTAIVAATARSAGGSQPWLCWQLAAAKARFSPVRAKAGDLPSLVTRVAGKVAALVDPHDLNRSFLNGLEGLSPDIQATALRALQLVVPTATKVSTDTITDLAVALGLPSRLLRKRLVKTSEALDSASASTLTSGRDKSLADTPSRPREQAPGLSLRILHKNDLQKGRFGGEPRRGGFAVSAEFEKTNSKNWTRAILRVEGPSRDGEAVQFHLHNSFKPPLETRKFRSGVAKLTVTVWGGFTLGVWIPAHGVELELDLAQLSDAPRIVRER</sequence>
<dbReference type="STRING" id="286727.SAMN02982917_3955"/>
<organism evidence="3 4">
    <name type="scientific">Azospirillum oryzae</name>
    <dbReference type="NCBI Taxonomy" id="286727"/>
    <lineage>
        <taxon>Bacteria</taxon>
        <taxon>Pseudomonadati</taxon>
        <taxon>Pseudomonadota</taxon>
        <taxon>Alphaproteobacteria</taxon>
        <taxon>Rhodospirillales</taxon>
        <taxon>Azospirillaceae</taxon>
        <taxon>Azospirillum</taxon>
    </lineage>
</organism>
<evidence type="ECO:0000256" key="1">
    <source>
        <dbReference type="SAM" id="MobiDB-lite"/>
    </source>
</evidence>
<gene>
    <name evidence="3" type="ORF">SAMN02982917_3955</name>
</gene>
<feature type="region of interest" description="Disordered" evidence="1">
    <location>
        <begin position="70"/>
        <end position="90"/>
    </location>
</feature>
<evidence type="ECO:0000313" key="4">
    <source>
        <dbReference type="Proteomes" id="UP000192936"/>
    </source>
</evidence>
<evidence type="ECO:0000259" key="2">
    <source>
        <dbReference type="Pfam" id="PF20305"/>
    </source>
</evidence>
<feature type="domain" description="Prokaryotic YEATS" evidence="2">
    <location>
        <begin position="587"/>
        <end position="648"/>
    </location>
</feature>
<dbReference type="EMBL" id="FXAK01000007">
    <property type="protein sequence ID" value="SMF70893.1"/>
    <property type="molecule type" value="Genomic_DNA"/>
</dbReference>
<dbReference type="RefSeq" id="WP_085088611.1">
    <property type="nucleotide sequence ID" value="NZ_FXAK01000007.1"/>
</dbReference>